<dbReference type="PANTHER" id="PTHR47992">
    <property type="entry name" value="PROTEIN PHOSPHATASE"/>
    <property type="match status" value="1"/>
</dbReference>
<evidence type="ECO:0000259" key="1">
    <source>
        <dbReference type="PROSITE" id="PS51746"/>
    </source>
</evidence>
<feature type="non-terminal residue" evidence="2">
    <location>
        <position position="180"/>
    </location>
</feature>
<dbReference type="Proteomes" id="UP001357485">
    <property type="component" value="Unassembled WGS sequence"/>
</dbReference>
<gene>
    <name evidence="2" type="ORF">LTR16_010868</name>
</gene>
<organism evidence="2 3">
    <name type="scientific">Cryomyces antarcticus</name>
    <dbReference type="NCBI Taxonomy" id="329879"/>
    <lineage>
        <taxon>Eukaryota</taxon>
        <taxon>Fungi</taxon>
        <taxon>Dikarya</taxon>
        <taxon>Ascomycota</taxon>
        <taxon>Pezizomycotina</taxon>
        <taxon>Dothideomycetes</taxon>
        <taxon>Dothideomycetes incertae sedis</taxon>
        <taxon>Cryomyces</taxon>
    </lineage>
</organism>
<evidence type="ECO:0000313" key="2">
    <source>
        <dbReference type="EMBL" id="KAK5240276.1"/>
    </source>
</evidence>
<dbReference type="Gene3D" id="3.60.40.10">
    <property type="entry name" value="PPM-type phosphatase domain"/>
    <property type="match status" value="1"/>
</dbReference>
<comment type="caution">
    <text evidence="2">The sequence shown here is derived from an EMBL/GenBank/DDBJ whole genome shotgun (WGS) entry which is preliminary data.</text>
</comment>
<dbReference type="Pfam" id="PF00481">
    <property type="entry name" value="PP2C"/>
    <property type="match status" value="1"/>
</dbReference>
<dbReference type="InterPro" id="IPR015655">
    <property type="entry name" value="PP2C"/>
</dbReference>
<dbReference type="SMART" id="SM00332">
    <property type="entry name" value="PP2Cc"/>
    <property type="match status" value="1"/>
</dbReference>
<dbReference type="EMBL" id="JAVRRA010011426">
    <property type="protein sequence ID" value="KAK5240276.1"/>
    <property type="molecule type" value="Genomic_DNA"/>
</dbReference>
<dbReference type="CDD" id="cd00143">
    <property type="entry name" value="PP2Cc"/>
    <property type="match status" value="1"/>
</dbReference>
<dbReference type="InterPro" id="IPR001932">
    <property type="entry name" value="PPM-type_phosphatase-like_dom"/>
</dbReference>
<reference evidence="2 3" key="1">
    <citation type="submission" date="2023-08" db="EMBL/GenBank/DDBJ databases">
        <title>Black Yeasts Isolated from many extreme environments.</title>
        <authorList>
            <person name="Coleine C."/>
            <person name="Stajich J.E."/>
            <person name="Selbmann L."/>
        </authorList>
    </citation>
    <scope>NUCLEOTIDE SEQUENCE [LARGE SCALE GENOMIC DNA]</scope>
    <source>
        <strain evidence="2 3">CCFEE 536</strain>
    </source>
</reference>
<dbReference type="SUPFAM" id="SSF81606">
    <property type="entry name" value="PP2C-like"/>
    <property type="match status" value="1"/>
</dbReference>
<dbReference type="PROSITE" id="PS51746">
    <property type="entry name" value="PPM_2"/>
    <property type="match status" value="1"/>
</dbReference>
<feature type="domain" description="PPM-type phosphatase" evidence="1">
    <location>
        <begin position="1"/>
        <end position="180"/>
    </location>
</feature>
<evidence type="ECO:0000313" key="3">
    <source>
        <dbReference type="Proteomes" id="UP001357485"/>
    </source>
</evidence>
<accession>A0ABR0LSU9</accession>
<protein>
    <recommendedName>
        <fullName evidence="1">PPM-type phosphatase domain-containing protein</fullName>
    </recommendedName>
</protein>
<proteinExistence type="predicted"/>
<sequence length="180" mass="19706">MDAKEHAVSHRNSIAAPDLGEEDLKSGSVATVIFLRGMELFVSNVGDAQALLIHSEGGFKVITRKHDPAEPSERQRIREAGGFVSRQGKLNDVLEVSRAFGYIQMSPSVIAAPHVSQISIRESDEIVLLASRELWDYLTPDFAVDVARSERGDLMRAAQKLRDLAIAFGATSKIMVMMIG</sequence>
<dbReference type="InterPro" id="IPR036457">
    <property type="entry name" value="PPM-type-like_dom_sf"/>
</dbReference>
<keyword evidence="3" id="KW-1185">Reference proteome</keyword>
<name>A0ABR0LSU9_9PEZI</name>